<keyword evidence="3" id="KW-1185">Reference proteome</keyword>
<dbReference type="CDD" id="cd06558">
    <property type="entry name" value="crotonase-like"/>
    <property type="match status" value="1"/>
</dbReference>
<dbReference type="GO" id="GO:0005829">
    <property type="term" value="C:cytosol"/>
    <property type="evidence" value="ECO:0007669"/>
    <property type="project" value="TreeGrafter"/>
</dbReference>
<dbReference type="InterPro" id="IPR029045">
    <property type="entry name" value="ClpP/crotonase-like_dom_sf"/>
</dbReference>
<evidence type="ECO:0000313" key="3">
    <source>
        <dbReference type="Proteomes" id="UP000184041"/>
    </source>
</evidence>
<proteinExistence type="predicted"/>
<dbReference type="AlphaFoldDB" id="A0A1M5II02"/>
<dbReference type="PANTHER" id="PTHR11941">
    <property type="entry name" value="ENOYL-COA HYDRATASE-RELATED"/>
    <property type="match status" value="1"/>
</dbReference>
<dbReference type="STRING" id="1194090.SAMN05443144_12353"/>
<dbReference type="PANTHER" id="PTHR11941:SF27">
    <property type="entry name" value="ETHYLMALONYL-COA DECARBOXYLASE"/>
    <property type="match status" value="1"/>
</dbReference>
<accession>A0A1M5II02</accession>
<evidence type="ECO:0000256" key="1">
    <source>
        <dbReference type="ARBA" id="ARBA00023239"/>
    </source>
</evidence>
<gene>
    <name evidence="2" type="ORF">SAMN05443144_12353</name>
</gene>
<dbReference type="EMBL" id="FQUS01000023">
    <property type="protein sequence ID" value="SHG27876.1"/>
    <property type="molecule type" value="Genomic_DNA"/>
</dbReference>
<sequence>MRLYCTIFKSIPNLTVNTLKVEYNKNICEATIDRPNTRNAINFRVMQELEELLTEIESDGNTRCLILTGSGERIFVSGGDLREFHALKSAKEAKSMARRMLSILTRIEKLPCWTIASVNGPAFGGGCEMMLAFDFRIASPDAFFGFTQANFYLPPGWGGLTRLVERVGRSTALRWLGKASIVQPREALQHKLIDRVAAPGQLRKEALAWARELSHNDRTFIQNLKEGALRLAQARWKSIAAELDAFAECWESEKHRERVRRFLEQQ</sequence>
<dbReference type="Gene3D" id="3.90.226.10">
    <property type="entry name" value="2-enoyl-CoA Hydratase, Chain A, domain 1"/>
    <property type="match status" value="1"/>
</dbReference>
<protein>
    <submittedName>
        <fullName evidence="2">Enoyl-CoA hydratase/carnithine racemase</fullName>
    </submittedName>
</protein>
<name>A0A1M5II02_9BACT</name>
<reference evidence="2 3" key="1">
    <citation type="submission" date="2016-11" db="EMBL/GenBank/DDBJ databases">
        <authorList>
            <person name="Jaros S."/>
            <person name="Januszkiewicz K."/>
            <person name="Wedrychowicz H."/>
        </authorList>
    </citation>
    <scope>NUCLEOTIDE SEQUENCE [LARGE SCALE GENOMIC DNA]</scope>
    <source>
        <strain evidence="2 3">DSM 21986</strain>
    </source>
</reference>
<evidence type="ECO:0000313" key="2">
    <source>
        <dbReference type="EMBL" id="SHG27876.1"/>
    </source>
</evidence>
<keyword evidence="1" id="KW-0456">Lyase</keyword>
<dbReference type="SUPFAM" id="SSF52096">
    <property type="entry name" value="ClpP/crotonase"/>
    <property type="match status" value="1"/>
</dbReference>
<organism evidence="2 3">
    <name type="scientific">Fodinibius roseus</name>
    <dbReference type="NCBI Taxonomy" id="1194090"/>
    <lineage>
        <taxon>Bacteria</taxon>
        <taxon>Pseudomonadati</taxon>
        <taxon>Balneolota</taxon>
        <taxon>Balneolia</taxon>
        <taxon>Balneolales</taxon>
        <taxon>Balneolaceae</taxon>
        <taxon>Fodinibius</taxon>
    </lineage>
</organism>
<dbReference type="InterPro" id="IPR001753">
    <property type="entry name" value="Enoyl-CoA_hydra/iso"/>
</dbReference>
<dbReference type="GO" id="GO:0006635">
    <property type="term" value="P:fatty acid beta-oxidation"/>
    <property type="evidence" value="ECO:0007669"/>
    <property type="project" value="TreeGrafter"/>
</dbReference>
<dbReference type="GO" id="GO:0016829">
    <property type="term" value="F:lyase activity"/>
    <property type="evidence" value="ECO:0007669"/>
    <property type="project" value="UniProtKB-KW"/>
</dbReference>
<dbReference type="Pfam" id="PF00378">
    <property type="entry name" value="ECH_1"/>
    <property type="match status" value="1"/>
</dbReference>
<dbReference type="Proteomes" id="UP000184041">
    <property type="component" value="Unassembled WGS sequence"/>
</dbReference>